<dbReference type="EMBL" id="MN738765">
    <property type="protein sequence ID" value="QHS83805.1"/>
    <property type="molecule type" value="Genomic_DNA"/>
</dbReference>
<organism evidence="3">
    <name type="scientific">viral metagenome</name>
    <dbReference type="NCBI Taxonomy" id="1070528"/>
    <lineage>
        <taxon>unclassified sequences</taxon>
        <taxon>metagenomes</taxon>
        <taxon>organismal metagenomes</taxon>
    </lineage>
</organism>
<reference evidence="3" key="1">
    <citation type="journal article" date="2020" name="Nature">
        <title>Giant virus diversity and host interactions through global metagenomics.</title>
        <authorList>
            <person name="Schulz F."/>
            <person name="Roux S."/>
            <person name="Paez-Espino D."/>
            <person name="Jungbluth S."/>
            <person name="Walsh D.A."/>
            <person name="Denef V.J."/>
            <person name="McMahon K.D."/>
            <person name="Konstantinidis K.T."/>
            <person name="Eloe-Fadrosh E.A."/>
            <person name="Kyrpides N.C."/>
            <person name="Woyke T."/>
        </authorList>
    </citation>
    <scope>NUCLEOTIDE SEQUENCE</scope>
    <source>
        <strain evidence="3">GVMAG-S-ERX555961-36</strain>
    </source>
</reference>
<feature type="region of interest" description="Disordered" evidence="2">
    <location>
        <begin position="475"/>
        <end position="501"/>
    </location>
</feature>
<name>A0A6C0AX23_9ZZZZ</name>
<keyword evidence="1" id="KW-0175">Coiled coil</keyword>
<dbReference type="AlphaFoldDB" id="A0A6C0AX23"/>
<evidence type="ECO:0000313" key="3">
    <source>
        <dbReference type="EMBL" id="QHS83805.1"/>
    </source>
</evidence>
<evidence type="ECO:0000256" key="1">
    <source>
        <dbReference type="SAM" id="Coils"/>
    </source>
</evidence>
<proteinExistence type="predicted"/>
<feature type="coiled-coil region" evidence="1">
    <location>
        <begin position="255"/>
        <end position="323"/>
    </location>
</feature>
<evidence type="ECO:0000256" key="2">
    <source>
        <dbReference type="SAM" id="MobiDB-lite"/>
    </source>
</evidence>
<protein>
    <submittedName>
        <fullName evidence="3">Uncharacterized protein</fullName>
    </submittedName>
</protein>
<accession>A0A6C0AX23</accession>
<sequence>MSRRSLYPVRQYLRVKNALPLIHPPVDYDYTDLAEAMNFPLQSPRENMYDRLLRIKTNTTKEEFNKIVNDLELAYLNSDKINEIHNKEYKFLKWGSLWDKNLFRENLEIPALNNTIQHSNNPVDSLTQNLSTMNVNESPYQQAINYIKILVELGRAYHLNTEEGFGRERVMVLTSIYILSNHYFDKLEELFKTYTTSSTPEGVIKNNIKFYKGLIQGRKLELRQGLYQLITMIFDLKFIIVGSLVRGIDNEYEVIDTQDLLYKRLEKSKQELKDALDRKELRETVANELQAQSKYISLLRDNREILKNILTEIKEDIKLAKEERDTKNLFEEGELSEEDYMSNKDYIYENLIIKEHIEAFPEGLAKKSDDVTKKDSNDIIFKFIINNIDDEQIEKYFLESLNQQNSKGLNKLIKSEVFKPNNIKLNSSMKVKAEQLFELFKQRGNEKSVSNKLLPENLKQIYEYADIDGGSKKRKYTLKKKNTKVSKTKTSKSKTSKSKNN</sequence>